<dbReference type="KEGG" id="fnu:FN1787"/>
<dbReference type="InterPro" id="IPR050498">
    <property type="entry name" value="Ycf3"/>
</dbReference>
<feature type="repeat" description="TPR" evidence="3">
    <location>
        <begin position="265"/>
        <end position="298"/>
    </location>
</feature>
<organism evidence="5">
    <name type="scientific">Fusobacterium nucleatum subsp. nucleatum (strain ATCC 25586 / DSM 15643 / BCRC 10681 / CIP 101130 / JCM 8532 / KCTC 2640 / LMG 13131 / VPI 4355)</name>
    <dbReference type="NCBI Taxonomy" id="190304"/>
    <lineage>
        <taxon>Bacteria</taxon>
        <taxon>Fusobacteriati</taxon>
        <taxon>Fusobacteriota</taxon>
        <taxon>Fusobacteriia</taxon>
        <taxon>Fusobacteriales</taxon>
        <taxon>Fusobacteriaceae</taxon>
        <taxon>Fusobacterium</taxon>
    </lineage>
</organism>
<dbReference type="EMBL" id="AE009951">
    <property type="protein sequence ID" value="AAL93886.1"/>
    <property type="molecule type" value="Genomic_DNA"/>
</dbReference>
<dbReference type="eggNOG" id="COG0457">
    <property type="taxonomic scope" value="Bacteria"/>
</dbReference>
<dbReference type="SMART" id="SM00028">
    <property type="entry name" value="TPR"/>
    <property type="match status" value="9"/>
</dbReference>
<dbReference type="InterPro" id="IPR011990">
    <property type="entry name" value="TPR-like_helical_dom_sf"/>
</dbReference>
<dbReference type="PANTHER" id="PTHR44858:SF1">
    <property type="entry name" value="UDP-N-ACETYLGLUCOSAMINE--PEPTIDE N-ACETYLGLUCOSAMINYLTRANSFERASE SPINDLY-RELATED"/>
    <property type="match status" value="1"/>
</dbReference>
<dbReference type="HOGENOM" id="CLU_487250_0_0_0"/>
<dbReference type="Gene3D" id="1.25.40.10">
    <property type="entry name" value="Tetratricopeptide repeat domain"/>
    <property type="match status" value="5"/>
</dbReference>
<dbReference type="Proteomes" id="UP000241660">
    <property type="component" value="Chromosome"/>
</dbReference>
<dbReference type="InParanoid" id="Q8RI47"/>
<feature type="coiled-coil region" evidence="4">
    <location>
        <begin position="3"/>
        <end position="60"/>
    </location>
</feature>
<dbReference type="InterPro" id="IPR019734">
    <property type="entry name" value="TPR_rpt"/>
</dbReference>
<evidence type="ECO:0000256" key="4">
    <source>
        <dbReference type="SAM" id="Coils"/>
    </source>
</evidence>
<dbReference type="AlphaFoldDB" id="Q8RI47"/>
<dbReference type="SUPFAM" id="SSF48452">
    <property type="entry name" value="TPR-like"/>
    <property type="match status" value="2"/>
</dbReference>
<reference evidence="5" key="1">
    <citation type="journal article" date="2002" name="J. Bacteriol.">
        <title>Genome sequence and analysis of the oral bacterium Fusobacterium nucleatum strain ATCC 25586.</title>
        <authorList>
            <person name="Kapatral V."/>
            <person name="Anderson I."/>
            <person name="Ivanova N."/>
            <person name="Reznik G."/>
            <person name="Los T."/>
            <person name="Lykidis A."/>
            <person name="Bhattacharyya A."/>
            <person name="Bartman A."/>
            <person name="Gardner W."/>
            <person name="Grechkin G."/>
            <person name="Zhu L."/>
            <person name="Vasieva O."/>
            <person name="Chu L."/>
            <person name="Kogan Y."/>
            <person name="Chaga O."/>
            <person name="Goltsman E."/>
            <person name="Bernal A."/>
            <person name="Larsen N."/>
            <person name="D'Souza M."/>
            <person name="Walunas T."/>
            <person name="Pusch G."/>
            <person name="Haselkorn R."/>
            <person name="Fonstein M."/>
            <person name="Kyrpides N."/>
            <person name="Overbeek R."/>
        </authorList>
    </citation>
    <scope>NUCLEOTIDE SEQUENCE [LARGE SCALE GENOMIC DNA]</scope>
    <source>
        <strain evidence="5">ATCC 25586</strain>
    </source>
</reference>
<dbReference type="BioCyc" id="FNUC190304:G1FZS-285-MONOMER"/>
<evidence type="ECO:0000313" key="5">
    <source>
        <dbReference type="EMBL" id="AAL93886.1"/>
    </source>
</evidence>
<dbReference type="Pfam" id="PF00515">
    <property type="entry name" value="TPR_1"/>
    <property type="match status" value="7"/>
</dbReference>
<dbReference type="PROSITE" id="PS50005">
    <property type="entry name" value="TPR"/>
    <property type="match status" value="9"/>
</dbReference>
<evidence type="ECO:0000256" key="2">
    <source>
        <dbReference type="ARBA" id="ARBA00022803"/>
    </source>
</evidence>
<dbReference type="STRING" id="190304.FN1787"/>
<dbReference type="PATRIC" id="fig|190304.8.peg.261"/>
<keyword evidence="4" id="KW-0175">Coiled coil</keyword>
<evidence type="ECO:0000313" key="6">
    <source>
        <dbReference type="EMBL" id="AVQ14291.1"/>
    </source>
</evidence>
<feature type="repeat" description="TPR" evidence="3">
    <location>
        <begin position="95"/>
        <end position="128"/>
    </location>
</feature>
<feature type="repeat" description="TPR" evidence="3">
    <location>
        <begin position="231"/>
        <end position="264"/>
    </location>
</feature>
<dbReference type="PANTHER" id="PTHR44858">
    <property type="entry name" value="TETRATRICOPEPTIDE REPEAT PROTEIN 6"/>
    <property type="match status" value="1"/>
</dbReference>
<evidence type="ECO:0000256" key="1">
    <source>
        <dbReference type="ARBA" id="ARBA00022737"/>
    </source>
</evidence>
<feature type="repeat" description="TPR" evidence="3">
    <location>
        <begin position="163"/>
        <end position="196"/>
    </location>
</feature>
<evidence type="ECO:0000313" key="7">
    <source>
        <dbReference type="Proteomes" id="UP000241660"/>
    </source>
</evidence>
<dbReference type="EnsemblBacteria" id="AAL93886">
    <property type="protein sequence ID" value="AAL93886"/>
    <property type="gene ID" value="FN1787"/>
</dbReference>
<dbReference type="Pfam" id="PF13414">
    <property type="entry name" value="TPR_11"/>
    <property type="match status" value="1"/>
</dbReference>
<sequence>MDEKKKEELLKEIEEYTEKIEKEPNNDIYYNNRGLSYFLLKKYEEAINDYNRAIELNLNNASYYYNRACSYYCSNKYDKAIEDYDKAIKLNPNDACYFNNRGHSYFALNKYSEAIEDYDKAIKLDPNNASYYYKRGFSYYALNKYDKAIEDYNKAIKLDPNNAAYFSSRGDIYYYEKAYNKSIEDYNKAIKLDPNNAFYYDNRGLAYEKLKKYKEAINDYNKAIKLNPNNAFYCYNRGFTYNKLKKYKEAINDYDKAIKLDPNNASYFNNRGVAYNNLGEYSKALEDYDKAIKLNPNYTFAYNNKGITFDNLGEFEEAIMNYNKAIELDPSYKSAIENRNFSLKELENFRKNNQKSRNNSKIDEISEAQYQTDFNNAKALHLQGEIDDNFKKAEKEFSSFINNYQNLPNKPRALENLLIEATSYLIASKVKIKRLKGYLIFADILGWKGIWKKQNTDNGKINSIEKLTSIKKELEKVTSNINLISDTFIIYSENSEMSNNLSKKLIELCLENDLVIRGAISYGECFNKDTVYIGPAVDEAASWHDEGEEIGIFYTPSGKQDIINNKYNLPEDFIKLKSGEIKTFFIDWYNNKTKEKFYELFNMIDKTSIKVYLKYLNTEKKFVSYENN</sequence>
<dbReference type="RefSeq" id="WP_011015826.1">
    <property type="nucleotide sequence ID" value="NZ_CP028101.1"/>
</dbReference>
<gene>
    <name evidence="5" type="ordered locus">FN1787</name>
    <name evidence="6" type="ORF">C7Y58_01430</name>
</gene>
<dbReference type="GeneID" id="79782715"/>
<dbReference type="EMBL" id="CP028101">
    <property type="protein sequence ID" value="AVQ14291.1"/>
    <property type="molecule type" value="Genomic_DNA"/>
</dbReference>
<proteinExistence type="predicted"/>
<reference evidence="6" key="3">
    <citation type="submission" date="2018-03" db="EMBL/GenBank/DDBJ databases">
        <title>Complete Fusobacterium genomes using hybrid Minion sequencing.</title>
        <authorList>
            <person name="Slade D.J."/>
            <person name="Lahmers K."/>
        </authorList>
    </citation>
    <scope>NUCLEOTIDE SEQUENCE</scope>
    <source>
        <strain evidence="6">ATCC 25586</strain>
    </source>
</reference>
<feature type="repeat" description="TPR" evidence="3">
    <location>
        <begin position="27"/>
        <end position="60"/>
    </location>
</feature>
<dbReference type="GO" id="GO:0046813">
    <property type="term" value="P:receptor-mediated virion attachment to host cell"/>
    <property type="evidence" value="ECO:0000318"/>
    <property type="project" value="GO_Central"/>
</dbReference>
<protein>
    <submittedName>
        <fullName evidence="5">Tetratricopeptide repeat family protein</fullName>
    </submittedName>
    <submittedName>
        <fullName evidence="6">Tetratricopeptide repeat protein</fullName>
    </submittedName>
</protein>
<feature type="repeat" description="TPR" evidence="3">
    <location>
        <begin position="61"/>
        <end position="94"/>
    </location>
</feature>
<dbReference type="GO" id="GO:0009279">
    <property type="term" value="C:cell outer membrane"/>
    <property type="evidence" value="ECO:0000318"/>
    <property type="project" value="GO_Central"/>
</dbReference>
<evidence type="ECO:0000256" key="3">
    <source>
        <dbReference type="PROSITE-ProRule" id="PRU00339"/>
    </source>
</evidence>
<accession>Q8RI47</accession>
<dbReference type="PROSITE" id="PS50293">
    <property type="entry name" value="TPR_REGION"/>
    <property type="match status" value="8"/>
</dbReference>
<dbReference type="PaxDb" id="190304-FN1787"/>
<keyword evidence="7" id="KW-1185">Reference proteome</keyword>
<reference evidence="7" key="2">
    <citation type="journal article" date="2018" name="MSphere">
        <title>Fusobacterium Genomics Using MinION and Illumina Sequencing Enables Genome Completion and Correction.</title>
        <authorList>
            <person name="Todd S.M."/>
            <person name="Settlage R.E."/>
            <person name="Lahmers K.K."/>
            <person name="Slade D.J."/>
        </authorList>
    </citation>
    <scope>NUCLEOTIDE SEQUENCE [LARGE SCALE GENOMIC DNA]</scope>
    <source>
        <strain evidence="7">ATCC 25586</strain>
    </source>
</reference>
<keyword evidence="1" id="KW-0677">Repeat</keyword>
<feature type="repeat" description="TPR" evidence="3">
    <location>
        <begin position="299"/>
        <end position="332"/>
    </location>
</feature>
<feature type="repeat" description="TPR" evidence="3">
    <location>
        <begin position="197"/>
        <end position="230"/>
    </location>
</feature>
<feature type="repeat" description="TPR" evidence="3">
    <location>
        <begin position="129"/>
        <end position="162"/>
    </location>
</feature>
<keyword evidence="2 3" id="KW-0802">TPR repeat</keyword>
<name>Q8RI47_FUSNN</name>